<keyword evidence="3 9" id="KW-0808">Transferase</keyword>
<dbReference type="OrthoDB" id="9814402at2"/>
<evidence type="ECO:0000256" key="3">
    <source>
        <dbReference type="ARBA" id="ARBA00022679"/>
    </source>
</evidence>
<evidence type="ECO:0000259" key="12">
    <source>
        <dbReference type="Pfam" id="PF04963"/>
    </source>
</evidence>
<evidence type="ECO:0000256" key="4">
    <source>
        <dbReference type="ARBA" id="ARBA00022695"/>
    </source>
</evidence>
<sequence>MALAQRLDLRQAQTLVMTPQLQQAIKLLQLSNIELSDFVDREIEQNPLLERDSGPSDGGSDPVVGDGAGGEAPGGLDGPGGMEANGLSIDGLNGRDDGPALAPTDGRTRDTVEMTSSDTMASSSEAPLDTDFENVYGDDRFSDGSDGGSEVYGSYGERGGRSGFDDDDSNLEATLTSEKNLRDHLTEQLKIDLPDLGDQLIGLALIDMLDEAGWLVGFDARAMAEQLGCDVERVERVLAACQRFDPPGIFARSLKECLAIQLREKNRLDPAMAALLDNLELLAARNLPAIMKVCGVDAEDVADMVVDIRKLNPKPALAFDHTPAQLVTPDILMRANPGGGWLIDLNPDTLPRVLVNHRYFARISDSARNKADKEYISERFQSANWLVKSLHQRATTILKVASEIIRQQDAFFIHGVSHLRPLILRDIAEAIGMHESTVSRVTTNKFMATPRGVFELKYFFTSAIQGADGQASHSAEAVRHRIKTMIDAEKPDDVLSDDKLVEILRAEGIDIARRTVAKYREAMKIPSSVQRRRAKMSRM</sequence>
<dbReference type="RefSeq" id="WP_149200732.1">
    <property type="nucleotide sequence ID" value="NZ_BSOV01000067.1"/>
</dbReference>
<dbReference type="PRINTS" id="PR00045">
    <property type="entry name" value="SIGMA54FCT"/>
</dbReference>
<proteinExistence type="inferred from homology"/>
<evidence type="ECO:0000256" key="10">
    <source>
        <dbReference type="SAM" id="MobiDB-lite"/>
    </source>
</evidence>
<keyword evidence="7 9" id="KW-0238">DNA-binding</keyword>
<dbReference type="AlphaFoldDB" id="A0A6N1AHX9"/>
<evidence type="ECO:0000256" key="5">
    <source>
        <dbReference type="ARBA" id="ARBA00023015"/>
    </source>
</evidence>
<evidence type="ECO:0000256" key="6">
    <source>
        <dbReference type="ARBA" id="ARBA00023082"/>
    </source>
</evidence>
<feature type="region of interest" description="Disordered" evidence="10">
    <location>
        <begin position="46"/>
        <end position="170"/>
    </location>
</feature>
<protein>
    <recommendedName>
        <fullName evidence="9">RNA polymerase sigma-54 factor</fullName>
    </recommendedName>
</protein>
<dbReference type="NCBIfam" id="NF009118">
    <property type="entry name" value="PRK12469.1"/>
    <property type="match status" value="1"/>
</dbReference>
<dbReference type="PROSITE" id="PS00718">
    <property type="entry name" value="SIGMA54_2"/>
    <property type="match status" value="1"/>
</dbReference>
<feature type="domain" description="RNA polymerase sigma factor 54 DNA-binding" evidence="11">
    <location>
        <begin position="374"/>
        <end position="533"/>
    </location>
</feature>
<evidence type="ECO:0000256" key="9">
    <source>
        <dbReference type="PIRNR" id="PIRNR000774"/>
    </source>
</evidence>
<dbReference type="PROSITE" id="PS00717">
    <property type="entry name" value="SIGMA54_1"/>
    <property type="match status" value="1"/>
</dbReference>
<dbReference type="EMBL" id="CP054619">
    <property type="protein sequence ID" value="QKS50839.1"/>
    <property type="molecule type" value="Genomic_DNA"/>
</dbReference>
<keyword evidence="5 9" id="KW-0805">Transcription regulation</keyword>
<name>A0A6N1AHX9_9PROT</name>
<dbReference type="GO" id="GO:0003677">
    <property type="term" value="F:DNA binding"/>
    <property type="evidence" value="ECO:0007669"/>
    <property type="project" value="UniProtKB-KW"/>
</dbReference>
<dbReference type="PANTHER" id="PTHR32248:SF4">
    <property type="entry name" value="RNA POLYMERASE SIGMA-54 FACTOR"/>
    <property type="match status" value="1"/>
</dbReference>
<evidence type="ECO:0000256" key="1">
    <source>
        <dbReference type="ARBA" id="ARBA00008798"/>
    </source>
</evidence>
<evidence type="ECO:0000256" key="8">
    <source>
        <dbReference type="ARBA" id="ARBA00023163"/>
    </source>
</evidence>
<accession>A0A6N1AHX9</accession>
<dbReference type="Gene3D" id="1.10.10.60">
    <property type="entry name" value="Homeodomain-like"/>
    <property type="match status" value="1"/>
</dbReference>
<comment type="similarity">
    <text evidence="1 9">Belongs to the sigma-54 factor family.</text>
</comment>
<dbReference type="InterPro" id="IPR000394">
    <property type="entry name" value="RNA_pol_sigma_54"/>
</dbReference>
<feature type="domain" description="RNA polymerase sigma factor 54 core-binding" evidence="12">
    <location>
        <begin position="171"/>
        <end position="359"/>
    </location>
</feature>
<dbReference type="NCBIfam" id="TIGR02395">
    <property type="entry name" value="rpoN_sigma"/>
    <property type="match status" value="1"/>
</dbReference>
<dbReference type="NCBIfam" id="NF004596">
    <property type="entry name" value="PRK05932.1-3"/>
    <property type="match status" value="1"/>
</dbReference>
<dbReference type="GO" id="GO:0006352">
    <property type="term" value="P:DNA-templated transcription initiation"/>
    <property type="evidence" value="ECO:0007669"/>
    <property type="project" value="InterPro"/>
</dbReference>
<keyword evidence="2 9" id="KW-0240">DNA-directed RNA polymerase</keyword>
<keyword evidence="8 9" id="KW-0804">Transcription</keyword>
<gene>
    <name evidence="13" type="primary">rpoN</name>
    <name evidence="13" type="ORF">HUE56_09850</name>
</gene>
<evidence type="ECO:0000256" key="2">
    <source>
        <dbReference type="ARBA" id="ARBA00022478"/>
    </source>
</evidence>
<dbReference type="GO" id="GO:0016987">
    <property type="term" value="F:sigma factor activity"/>
    <property type="evidence" value="ECO:0007669"/>
    <property type="project" value="UniProtKB-KW"/>
</dbReference>
<dbReference type="GO" id="GO:0001216">
    <property type="term" value="F:DNA-binding transcription activator activity"/>
    <property type="evidence" value="ECO:0007669"/>
    <property type="project" value="InterPro"/>
</dbReference>
<comment type="function">
    <text evidence="9">Sigma factors are initiation factors that promote the attachment of RNA polymerase to specific initiation sites and are then released.</text>
</comment>
<evidence type="ECO:0000313" key="13">
    <source>
        <dbReference type="EMBL" id="QKS50839.1"/>
    </source>
</evidence>
<dbReference type="Pfam" id="PF00309">
    <property type="entry name" value="Sigma54_AID"/>
    <property type="match status" value="1"/>
</dbReference>
<dbReference type="PANTHER" id="PTHR32248">
    <property type="entry name" value="RNA POLYMERASE SIGMA-54 FACTOR"/>
    <property type="match status" value="1"/>
</dbReference>
<dbReference type="PIRSF" id="PIRSF000774">
    <property type="entry name" value="RpoN"/>
    <property type="match status" value="1"/>
</dbReference>
<evidence type="ECO:0000256" key="7">
    <source>
        <dbReference type="ARBA" id="ARBA00023125"/>
    </source>
</evidence>
<reference evidence="13 14" key="1">
    <citation type="submission" date="2020-06" db="EMBL/GenBank/DDBJ databases">
        <title>Complete genome of Azosprillum oryzae KACC14407.</title>
        <authorList>
            <person name="Kim M."/>
            <person name="Park Y.-J."/>
            <person name="Shin J.-H."/>
        </authorList>
    </citation>
    <scope>NUCLEOTIDE SEQUENCE [LARGE SCALE GENOMIC DNA]</scope>
    <source>
        <strain evidence="13 14">KACC 14407</strain>
    </source>
</reference>
<evidence type="ECO:0000259" key="11">
    <source>
        <dbReference type="Pfam" id="PF04552"/>
    </source>
</evidence>
<dbReference type="Pfam" id="PF04963">
    <property type="entry name" value="Sigma54_CBD"/>
    <property type="match status" value="1"/>
</dbReference>
<dbReference type="InterPro" id="IPR007046">
    <property type="entry name" value="RNA_pol_sigma_54_core-bd"/>
</dbReference>
<dbReference type="InterPro" id="IPR038709">
    <property type="entry name" value="RpoN_core-bd_sf"/>
</dbReference>
<feature type="compositionally biased region" description="Polar residues" evidence="10">
    <location>
        <begin position="113"/>
        <end position="125"/>
    </location>
</feature>
<keyword evidence="4 9" id="KW-0548">Nucleotidyltransferase</keyword>
<dbReference type="KEGG" id="aoz:HUE56_09850"/>
<dbReference type="Gene3D" id="1.10.10.1330">
    <property type="entry name" value="RNA polymerase sigma-54 factor, core-binding domain"/>
    <property type="match status" value="1"/>
</dbReference>
<evidence type="ECO:0000313" key="14">
    <source>
        <dbReference type="Proteomes" id="UP000509702"/>
    </source>
</evidence>
<keyword evidence="6 9" id="KW-0731">Sigma factor</keyword>
<dbReference type="GO" id="GO:0000428">
    <property type="term" value="C:DNA-directed RNA polymerase complex"/>
    <property type="evidence" value="ECO:0007669"/>
    <property type="project" value="UniProtKB-KW"/>
</dbReference>
<dbReference type="InterPro" id="IPR007634">
    <property type="entry name" value="RNA_pol_sigma_54_DNA-bd"/>
</dbReference>
<organism evidence="13 14">
    <name type="scientific">Azospirillum oryzae</name>
    <dbReference type="NCBI Taxonomy" id="286727"/>
    <lineage>
        <taxon>Bacteria</taxon>
        <taxon>Pseudomonadati</taxon>
        <taxon>Pseudomonadota</taxon>
        <taxon>Alphaproteobacteria</taxon>
        <taxon>Rhodospirillales</taxon>
        <taxon>Azospirillaceae</taxon>
        <taxon>Azospirillum</taxon>
    </lineage>
</organism>
<dbReference type="GO" id="GO:0016779">
    <property type="term" value="F:nucleotidyltransferase activity"/>
    <property type="evidence" value="ECO:0007669"/>
    <property type="project" value="UniProtKB-KW"/>
</dbReference>
<feature type="compositionally biased region" description="Gly residues" evidence="10">
    <location>
        <begin position="66"/>
        <end position="83"/>
    </location>
</feature>
<dbReference type="Pfam" id="PF04552">
    <property type="entry name" value="Sigma54_DBD"/>
    <property type="match status" value="1"/>
</dbReference>
<keyword evidence="14" id="KW-1185">Reference proteome</keyword>
<dbReference type="PROSITE" id="PS50044">
    <property type="entry name" value="SIGMA54_3"/>
    <property type="match status" value="1"/>
</dbReference>
<dbReference type="Proteomes" id="UP000509702">
    <property type="component" value="Chromosome"/>
</dbReference>